<reference evidence="1 2" key="1">
    <citation type="journal article" date="2020" name="Nat. Food">
        <title>A phased Vanilla planifolia genome enables genetic improvement of flavour and production.</title>
        <authorList>
            <person name="Hasing T."/>
            <person name="Tang H."/>
            <person name="Brym M."/>
            <person name="Khazi F."/>
            <person name="Huang T."/>
            <person name="Chambers A.H."/>
        </authorList>
    </citation>
    <scope>NUCLEOTIDE SEQUENCE [LARGE SCALE GENOMIC DNA]</scope>
    <source>
        <tissue evidence="1">Leaf</tissue>
    </source>
</reference>
<keyword evidence="2" id="KW-1185">Reference proteome</keyword>
<proteinExistence type="predicted"/>
<evidence type="ECO:0000313" key="1">
    <source>
        <dbReference type="EMBL" id="KAG0481332.1"/>
    </source>
</evidence>
<protein>
    <submittedName>
        <fullName evidence="1">Uncharacterized protein</fullName>
    </submittedName>
</protein>
<organism evidence="1 2">
    <name type="scientific">Vanilla planifolia</name>
    <name type="common">Vanilla</name>
    <dbReference type="NCBI Taxonomy" id="51239"/>
    <lineage>
        <taxon>Eukaryota</taxon>
        <taxon>Viridiplantae</taxon>
        <taxon>Streptophyta</taxon>
        <taxon>Embryophyta</taxon>
        <taxon>Tracheophyta</taxon>
        <taxon>Spermatophyta</taxon>
        <taxon>Magnoliopsida</taxon>
        <taxon>Liliopsida</taxon>
        <taxon>Asparagales</taxon>
        <taxon>Orchidaceae</taxon>
        <taxon>Vanilloideae</taxon>
        <taxon>Vanilleae</taxon>
        <taxon>Vanilla</taxon>
    </lineage>
</organism>
<evidence type="ECO:0000313" key="2">
    <source>
        <dbReference type="Proteomes" id="UP000636800"/>
    </source>
</evidence>
<gene>
    <name evidence="1" type="ORF">HPP92_012190</name>
</gene>
<name>A0A835R8I8_VANPL</name>
<dbReference type="EMBL" id="JADCNL010000005">
    <property type="protein sequence ID" value="KAG0481332.1"/>
    <property type="molecule type" value="Genomic_DNA"/>
</dbReference>
<comment type="caution">
    <text evidence="1">The sequence shown here is derived from an EMBL/GenBank/DDBJ whole genome shotgun (WGS) entry which is preliminary data.</text>
</comment>
<accession>A0A835R8I8</accession>
<sequence>MPAPPGRAIARVPPLLAGRPRACTALCVQLTPAFLKGRAHYMHLFKFFPHGLVKRDVRMVHQLGNGTRIGTRDLRACFVVDVVHGMGCMDWNLENGGLISGVRHH</sequence>
<dbReference type="Proteomes" id="UP000636800">
    <property type="component" value="Chromosome 5"/>
</dbReference>
<dbReference type="AlphaFoldDB" id="A0A835R8I8"/>